<feature type="compositionally biased region" description="Basic residues" evidence="1">
    <location>
        <begin position="352"/>
        <end position="374"/>
    </location>
</feature>
<evidence type="ECO:0000313" key="3">
    <source>
        <dbReference type="Proteomes" id="UP000502508"/>
    </source>
</evidence>
<organism evidence="2 3">
    <name type="scientific">Phytohabitans flavus</name>
    <dbReference type="NCBI Taxonomy" id="1076124"/>
    <lineage>
        <taxon>Bacteria</taxon>
        <taxon>Bacillati</taxon>
        <taxon>Actinomycetota</taxon>
        <taxon>Actinomycetes</taxon>
        <taxon>Micromonosporales</taxon>
        <taxon>Micromonosporaceae</taxon>
    </lineage>
</organism>
<dbReference type="SUPFAM" id="SSF53955">
    <property type="entry name" value="Lysozyme-like"/>
    <property type="match status" value="2"/>
</dbReference>
<reference evidence="2 3" key="2">
    <citation type="submission" date="2020-03" db="EMBL/GenBank/DDBJ databases">
        <authorList>
            <person name="Ichikawa N."/>
            <person name="Kimura A."/>
            <person name="Kitahashi Y."/>
            <person name="Uohara A."/>
        </authorList>
    </citation>
    <scope>NUCLEOTIDE SEQUENCE [LARGE SCALE GENOMIC DNA]</scope>
    <source>
        <strain evidence="2 3">NBRC 107702</strain>
    </source>
</reference>
<dbReference type="Proteomes" id="UP000502508">
    <property type="component" value="Chromosome"/>
</dbReference>
<reference evidence="2 3" key="1">
    <citation type="submission" date="2020-03" db="EMBL/GenBank/DDBJ databases">
        <title>Whole genome shotgun sequence of Phytohabitans flavus NBRC 107702.</title>
        <authorList>
            <person name="Komaki H."/>
            <person name="Tamura T."/>
        </authorList>
    </citation>
    <scope>NUCLEOTIDE SEQUENCE [LARGE SCALE GENOMIC DNA]</scope>
    <source>
        <strain evidence="2 3">NBRC 107702</strain>
    </source>
</reference>
<dbReference type="KEGG" id="pfla:Pflav_013940"/>
<protein>
    <recommendedName>
        <fullName evidence="4">Transglycosylase SLT domain-containing protein</fullName>
    </recommendedName>
</protein>
<evidence type="ECO:0000313" key="2">
    <source>
        <dbReference type="EMBL" id="BCB74984.1"/>
    </source>
</evidence>
<proteinExistence type="predicted"/>
<evidence type="ECO:0000256" key="1">
    <source>
        <dbReference type="SAM" id="MobiDB-lite"/>
    </source>
</evidence>
<evidence type="ECO:0008006" key="4">
    <source>
        <dbReference type="Google" id="ProtNLM"/>
    </source>
</evidence>
<keyword evidence="3" id="KW-1185">Reference proteome</keyword>
<accession>A0A6F8XMD3</accession>
<feature type="region of interest" description="Disordered" evidence="1">
    <location>
        <begin position="321"/>
        <end position="390"/>
    </location>
</feature>
<dbReference type="AlphaFoldDB" id="A0A6F8XMD3"/>
<name>A0A6F8XMD3_9ACTN</name>
<sequence length="390" mass="41309">MAIVLACLAALPAVVAGIGWSVSAAVDDNLTGRPIPDHQLAEIVSATSSCPMLTPARVAGQLMAESGLNSTAVRTKSGGRGIAGLDDQDWKRWAPWPNAVRTDSSANILALAHQMCDLSGQLRVANVPGDRWRLSLAAFRSGLTAVEEERGIPDSAADYVDEAVGYASYYARQPKFGGPGGQPVPTTPPANAKPLPAEYVQPVLAAGKVCQQVTPAAVAAVLMAASGFQPNLLGRNGERGIAQFRTDLWRRYGPADGSAWEPADAIPAVGTALCTLITELSAISGDPYVLALSAFRMGPDAVRQAGGTPNAATHAFLGNVASYTPTTSSTPDSPPPPQRRRRPHHPSDPQHRGPRRPRHQTPRQHRRPRTRGRRPATTSLRSRLRTPATP</sequence>
<dbReference type="Gene3D" id="1.10.530.10">
    <property type="match status" value="2"/>
</dbReference>
<gene>
    <name evidence="2" type="ORF">Pflav_013940</name>
</gene>
<dbReference type="InterPro" id="IPR023346">
    <property type="entry name" value="Lysozyme-like_dom_sf"/>
</dbReference>
<dbReference type="EMBL" id="AP022870">
    <property type="protein sequence ID" value="BCB74984.1"/>
    <property type="molecule type" value="Genomic_DNA"/>
</dbReference>